<sequence>MRRALRLTVEAVTVLACSLLGGALPGAVAATTPVKADTVLSSKPKAFSSTDGDILTVVPVRGASVASIAIGGNFRHVRQPDGRSVAARNFAILDAKTGAVRFAGQVDSYVRSITSRDGVTYLGGDFTWVGGKYRPRAAAVSATGSVTAWNPRPPGRVRALAADKTGVYLAGDFNAVRKVSLSTGGTLWAKTTTAGLSRTLLLTGGSLYVGGLFESYDGLVRHGLVKVAPGSGAVDAGFDAKLRADSGTGPYPDYDGEGVASLAAAPTKGNIVVGVGGHAPPGPLVSNEVFELKAATGGKVWRKGLIGDGQAVAAVGKTVVVGYHRNLPNTTVPWPYFAAQFNDAKGSLTTWDPKLTGDQSNADGGNNGVQAMYANATAKRLFVAGAFTAWNGKAGYQSLAVFSWT</sequence>
<dbReference type="RefSeq" id="WP_398274757.1">
    <property type="nucleotide sequence ID" value="NZ_JBITLV010000001.1"/>
</dbReference>
<evidence type="ECO:0000256" key="1">
    <source>
        <dbReference type="SAM" id="SignalP"/>
    </source>
</evidence>
<accession>A0ABW8AHX3</accession>
<organism evidence="2 3">
    <name type="scientific">Spongisporangium articulatum</name>
    <dbReference type="NCBI Taxonomy" id="3362603"/>
    <lineage>
        <taxon>Bacteria</taxon>
        <taxon>Bacillati</taxon>
        <taxon>Actinomycetota</taxon>
        <taxon>Actinomycetes</taxon>
        <taxon>Kineosporiales</taxon>
        <taxon>Kineosporiaceae</taxon>
        <taxon>Spongisporangium</taxon>
    </lineage>
</organism>
<dbReference type="InterPro" id="IPR015943">
    <property type="entry name" value="WD40/YVTN_repeat-like_dom_sf"/>
</dbReference>
<dbReference type="Gene3D" id="2.130.10.10">
    <property type="entry name" value="YVTN repeat-like/Quinoprotein amine dehydrogenase"/>
    <property type="match status" value="1"/>
</dbReference>
<reference evidence="2 3" key="1">
    <citation type="submission" date="2024-10" db="EMBL/GenBank/DDBJ databases">
        <title>The Natural Products Discovery Center: Release of the First 8490 Sequenced Strains for Exploring Actinobacteria Biosynthetic Diversity.</title>
        <authorList>
            <person name="Kalkreuter E."/>
            <person name="Kautsar S.A."/>
            <person name="Yang D."/>
            <person name="Bader C.D."/>
            <person name="Teijaro C.N."/>
            <person name="Fluegel L."/>
            <person name="Davis C.M."/>
            <person name="Simpson J.R."/>
            <person name="Lauterbach L."/>
            <person name="Steele A.D."/>
            <person name="Gui C."/>
            <person name="Meng S."/>
            <person name="Li G."/>
            <person name="Viehrig K."/>
            <person name="Ye F."/>
            <person name="Su P."/>
            <person name="Kiefer A.F."/>
            <person name="Nichols A."/>
            <person name="Cepeda A.J."/>
            <person name="Yan W."/>
            <person name="Fan B."/>
            <person name="Jiang Y."/>
            <person name="Adhikari A."/>
            <person name="Zheng C.-J."/>
            <person name="Schuster L."/>
            <person name="Cowan T.M."/>
            <person name="Smanski M.J."/>
            <person name="Chevrette M.G."/>
            <person name="De Carvalho L.P.S."/>
            <person name="Shen B."/>
        </authorList>
    </citation>
    <scope>NUCLEOTIDE SEQUENCE [LARGE SCALE GENOMIC DNA]</scope>
    <source>
        <strain evidence="2 3">NPDC049639</strain>
    </source>
</reference>
<comment type="caution">
    <text evidence="2">The sequence shown here is derived from an EMBL/GenBank/DDBJ whole genome shotgun (WGS) entry which is preliminary data.</text>
</comment>
<feature type="signal peptide" evidence="1">
    <location>
        <begin position="1"/>
        <end position="29"/>
    </location>
</feature>
<dbReference type="SUPFAM" id="SSF50998">
    <property type="entry name" value="Quinoprotein alcohol dehydrogenase-like"/>
    <property type="match status" value="1"/>
</dbReference>
<dbReference type="Proteomes" id="UP001612915">
    <property type="component" value="Unassembled WGS sequence"/>
</dbReference>
<protein>
    <submittedName>
        <fullName evidence="2">Uncharacterized protein</fullName>
    </submittedName>
</protein>
<dbReference type="InterPro" id="IPR011047">
    <property type="entry name" value="Quinoprotein_ADH-like_sf"/>
</dbReference>
<proteinExistence type="predicted"/>
<keyword evidence="3" id="KW-1185">Reference proteome</keyword>
<name>A0ABW8AHX3_9ACTN</name>
<evidence type="ECO:0000313" key="2">
    <source>
        <dbReference type="EMBL" id="MFI7585959.1"/>
    </source>
</evidence>
<evidence type="ECO:0000313" key="3">
    <source>
        <dbReference type="Proteomes" id="UP001612915"/>
    </source>
</evidence>
<dbReference type="EMBL" id="JBITLV010000001">
    <property type="protein sequence ID" value="MFI7585959.1"/>
    <property type="molecule type" value="Genomic_DNA"/>
</dbReference>
<gene>
    <name evidence="2" type="ORF">ACIB24_02650</name>
</gene>
<keyword evidence="1" id="KW-0732">Signal</keyword>
<feature type="chain" id="PRO_5045144980" evidence="1">
    <location>
        <begin position="30"/>
        <end position="405"/>
    </location>
</feature>